<keyword evidence="3" id="KW-0378">Hydrolase</keyword>
<comment type="caution">
    <text evidence="3">The sequence shown here is derived from an EMBL/GenBank/DDBJ whole genome shotgun (WGS) entry which is preliminary data.</text>
</comment>
<dbReference type="Proteomes" id="UP001174936">
    <property type="component" value="Unassembled WGS sequence"/>
</dbReference>
<dbReference type="InterPro" id="IPR056599">
    <property type="entry name" value="AAA_lid_fung"/>
</dbReference>
<dbReference type="AlphaFoldDB" id="A0AA40CI93"/>
<dbReference type="InterPro" id="IPR027417">
    <property type="entry name" value="P-loop_NTPase"/>
</dbReference>
<dbReference type="SUPFAM" id="SSF52540">
    <property type="entry name" value="P-loop containing nucleoside triphosphate hydrolases"/>
    <property type="match status" value="1"/>
</dbReference>
<proteinExistence type="predicted"/>
<dbReference type="Pfam" id="PF00004">
    <property type="entry name" value="AAA"/>
    <property type="match status" value="1"/>
</dbReference>
<dbReference type="GO" id="GO:0016887">
    <property type="term" value="F:ATP hydrolysis activity"/>
    <property type="evidence" value="ECO:0007669"/>
    <property type="project" value="InterPro"/>
</dbReference>
<evidence type="ECO:0000313" key="3">
    <source>
        <dbReference type="EMBL" id="KAK0639831.1"/>
    </source>
</evidence>
<dbReference type="PANTHER" id="PTHR46411:SF2">
    <property type="entry name" value="AAA+ ATPASE DOMAIN-CONTAINING PROTEIN"/>
    <property type="match status" value="1"/>
</dbReference>
<dbReference type="Pfam" id="PF23232">
    <property type="entry name" value="AAA_lid_13"/>
    <property type="match status" value="1"/>
</dbReference>
<protein>
    <submittedName>
        <fullName evidence="3">P-loop containing nucleoside triphosphate hydrolase protein</fullName>
    </submittedName>
</protein>
<dbReference type="CDD" id="cd19481">
    <property type="entry name" value="RecA-like_protease"/>
    <property type="match status" value="1"/>
</dbReference>
<gene>
    <name evidence="3" type="ORF">B0T16DRAFT_338884</name>
</gene>
<evidence type="ECO:0000259" key="2">
    <source>
        <dbReference type="SMART" id="SM00382"/>
    </source>
</evidence>
<dbReference type="Gene3D" id="3.40.50.300">
    <property type="entry name" value="P-loop containing nucleotide triphosphate hydrolases"/>
    <property type="match status" value="1"/>
</dbReference>
<feature type="compositionally biased region" description="Basic and acidic residues" evidence="1">
    <location>
        <begin position="19"/>
        <end position="28"/>
    </location>
</feature>
<organism evidence="3 4">
    <name type="scientific">Cercophora newfieldiana</name>
    <dbReference type="NCBI Taxonomy" id="92897"/>
    <lineage>
        <taxon>Eukaryota</taxon>
        <taxon>Fungi</taxon>
        <taxon>Dikarya</taxon>
        <taxon>Ascomycota</taxon>
        <taxon>Pezizomycotina</taxon>
        <taxon>Sordariomycetes</taxon>
        <taxon>Sordariomycetidae</taxon>
        <taxon>Sordariales</taxon>
        <taxon>Lasiosphaeriaceae</taxon>
        <taxon>Cercophora</taxon>
    </lineage>
</organism>
<dbReference type="Pfam" id="PF22942">
    <property type="entry name" value="DUF7025"/>
    <property type="match status" value="1"/>
</dbReference>
<dbReference type="GO" id="GO:0005524">
    <property type="term" value="F:ATP binding"/>
    <property type="evidence" value="ECO:0007669"/>
    <property type="project" value="InterPro"/>
</dbReference>
<sequence>MPVQDAPRPLGEKFVGSAAHKEPAQTEKTVDELLDKISRLEAENKALKTDEDVPPSFQIFFFIQVFSGENRSPGTCAYLEEPSWSIGPRGEVGLKAQFPVADVEGYLRERSSISFVIAKFYSATFQNNEVQAAIRNKHALPKPEPFNETIRLQSEDMVEAAEQFFKRQPKFNSEFPDFGIRGQIPSPYLFWYHYRCPEAFSELSKDHRFHMQLLTDWIEEAYGAMYSRVEDQLKRGVVSSETVPFLVKPGDALISSGKGSTRAYIAASWPSKLNAHSFARSSGSAEFWSKTGDPAKDKITWSWDLRAWCYKYNGKFYKHFTTEKIDLLANAPDTEVPIVDLDLYPAQYAPSETTDLLRSRGETFWSCRKQRLVAYRDENGIYGSNTDRFMVDFHTYRQLHSDLVSFKRSFLSQHESTEYLSDERMEDDQPPSEPEIYVFPGTIIGYNLHKKKWVDLIVDRISDVNWNKQAFRSLVIDEGTKELVQALVTNQVAQEQGTDLIDGKGNGLIMLLHGSPGTGKTYTAEGVAEMAEKPLFRVTCGDIGTKPEDVEKYLESALHLGKSWGCVVLLDEADVFLEQRTLTDLDRNALVSVFLRVLEYYEGILILTSNRVGTFDEAFKSRIQLSLRYENLSKPQRHKIWKNFLSRLKDMDKDTSAKVTEPGSRKRKLAEPTGIDFDDIECYFEELAAYELNGRQIRNAITTARQLAKFQGKRMTYEHLKRVITVASKFDTYLKKVQDDFSDDQIARGAGIR</sequence>
<keyword evidence="4" id="KW-1185">Reference proteome</keyword>
<feature type="domain" description="AAA+ ATPase" evidence="2">
    <location>
        <begin position="506"/>
        <end position="633"/>
    </location>
</feature>
<dbReference type="InterPro" id="IPR003593">
    <property type="entry name" value="AAA+_ATPase"/>
</dbReference>
<name>A0AA40CI93_9PEZI</name>
<evidence type="ECO:0000256" key="1">
    <source>
        <dbReference type="SAM" id="MobiDB-lite"/>
    </source>
</evidence>
<dbReference type="InterPro" id="IPR003959">
    <property type="entry name" value="ATPase_AAA_core"/>
</dbReference>
<dbReference type="InterPro" id="IPR054289">
    <property type="entry name" value="DUF7025"/>
</dbReference>
<dbReference type="SMART" id="SM00382">
    <property type="entry name" value="AAA"/>
    <property type="match status" value="1"/>
</dbReference>
<dbReference type="EMBL" id="JAULSV010000007">
    <property type="protein sequence ID" value="KAK0639831.1"/>
    <property type="molecule type" value="Genomic_DNA"/>
</dbReference>
<accession>A0AA40CI93</accession>
<dbReference type="PANTHER" id="PTHR46411">
    <property type="entry name" value="FAMILY ATPASE, PUTATIVE-RELATED"/>
    <property type="match status" value="1"/>
</dbReference>
<reference evidence="3" key="1">
    <citation type="submission" date="2023-06" db="EMBL/GenBank/DDBJ databases">
        <title>Genome-scale phylogeny and comparative genomics of the fungal order Sordariales.</title>
        <authorList>
            <consortium name="Lawrence Berkeley National Laboratory"/>
            <person name="Hensen N."/>
            <person name="Bonometti L."/>
            <person name="Westerberg I."/>
            <person name="Brannstrom I.O."/>
            <person name="Guillou S."/>
            <person name="Cros-Aarteil S."/>
            <person name="Calhoun S."/>
            <person name="Haridas S."/>
            <person name="Kuo A."/>
            <person name="Mondo S."/>
            <person name="Pangilinan J."/>
            <person name="Riley R."/>
            <person name="Labutti K."/>
            <person name="Andreopoulos B."/>
            <person name="Lipzen A."/>
            <person name="Chen C."/>
            <person name="Yanf M."/>
            <person name="Daum C."/>
            <person name="Ng V."/>
            <person name="Clum A."/>
            <person name="Steindorff A."/>
            <person name="Ohm R."/>
            <person name="Martin F."/>
            <person name="Silar P."/>
            <person name="Natvig D."/>
            <person name="Lalanne C."/>
            <person name="Gautier V."/>
            <person name="Ament-Velasquez S.L."/>
            <person name="Kruys A."/>
            <person name="Hutchinson M.I."/>
            <person name="Powell A.J."/>
            <person name="Barry K."/>
            <person name="Miller A.N."/>
            <person name="Grigoriev I.V."/>
            <person name="Debuchy R."/>
            <person name="Gladieux P."/>
            <person name="Thoren M.H."/>
            <person name="Johannesson H."/>
        </authorList>
    </citation>
    <scope>NUCLEOTIDE SEQUENCE</scope>
    <source>
        <strain evidence="3">SMH2532-1</strain>
    </source>
</reference>
<evidence type="ECO:0000313" key="4">
    <source>
        <dbReference type="Proteomes" id="UP001174936"/>
    </source>
</evidence>
<feature type="region of interest" description="Disordered" evidence="1">
    <location>
        <begin position="1"/>
        <end position="28"/>
    </location>
</feature>